<dbReference type="PANTHER" id="PTHR43781">
    <property type="entry name" value="SACCHAROPINE DEHYDROGENASE"/>
    <property type="match status" value="1"/>
</dbReference>
<dbReference type="InterPro" id="IPR036291">
    <property type="entry name" value="NAD(P)-bd_dom_sf"/>
</dbReference>
<dbReference type="RefSeq" id="WP_212996728.1">
    <property type="nucleotide sequence ID" value="NZ_BAAATW010000003.1"/>
</dbReference>
<dbReference type="Proteomes" id="UP000680865">
    <property type="component" value="Unassembled WGS sequence"/>
</dbReference>
<accession>A0A919SE58</accession>
<name>A0A919SE58_9ACTN</name>
<reference evidence="1" key="1">
    <citation type="submission" date="2021-03" db="EMBL/GenBank/DDBJ databases">
        <title>Whole genome shotgun sequence of Actinoplanes consettensis NBRC 14913.</title>
        <authorList>
            <person name="Komaki H."/>
            <person name="Tamura T."/>
        </authorList>
    </citation>
    <scope>NUCLEOTIDE SEQUENCE</scope>
    <source>
        <strain evidence="1">NBRC 14913</strain>
    </source>
</reference>
<comment type="caution">
    <text evidence="1">The sequence shown here is derived from an EMBL/GenBank/DDBJ whole genome shotgun (WGS) entry which is preliminary data.</text>
</comment>
<gene>
    <name evidence="1" type="ORF">Aco04nite_17990</name>
</gene>
<protein>
    <submittedName>
        <fullName evidence="1">Saccharopine dehydrogenase</fullName>
    </submittedName>
</protein>
<sequence>MKIAVYGAAGYQGRLVLAELARRAIAAVPLGRADAAATDHAALTEAFTGSDGVVNCAGPFLISGLGPLRAALDAGIPYVDTAGEQAYLRDTYALSGMGPAVPAATDAGVPTDLLAHLIADRWGPLADIAVTHDIVGGGGASRGSLRSLAGIRWRPRTEGDTGFPLTEVLTIPRHVQVGRVEGFVSTALAAGFGTPLAAGLIESLPEGPGEEDRRLQRFRYVVDARTLDNREVQGVVEGRDTYGTTAVIAVETLLRLTATARTGVAAPGEVLDAAEFLGALGAYGISHQVTGSS</sequence>
<evidence type="ECO:0000313" key="2">
    <source>
        <dbReference type="Proteomes" id="UP000680865"/>
    </source>
</evidence>
<dbReference type="Gene3D" id="3.40.50.720">
    <property type="entry name" value="NAD(P)-binding Rossmann-like Domain"/>
    <property type="match status" value="1"/>
</dbReference>
<dbReference type="EMBL" id="BOQP01000008">
    <property type="protein sequence ID" value="GIM70007.1"/>
    <property type="molecule type" value="Genomic_DNA"/>
</dbReference>
<dbReference type="SUPFAM" id="SSF51735">
    <property type="entry name" value="NAD(P)-binding Rossmann-fold domains"/>
    <property type="match status" value="1"/>
</dbReference>
<evidence type="ECO:0000313" key="1">
    <source>
        <dbReference type="EMBL" id="GIM70007.1"/>
    </source>
</evidence>
<organism evidence="1 2">
    <name type="scientific">Winogradskya consettensis</name>
    <dbReference type="NCBI Taxonomy" id="113560"/>
    <lineage>
        <taxon>Bacteria</taxon>
        <taxon>Bacillati</taxon>
        <taxon>Actinomycetota</taxon>
        <taxon>Actinomycetes</taxon>
        <taxon>Micromonosporales</taxon>
        <taxon>Micromonosporaceae</taxon>
        <taxon>Winogradskya</taxon>
    </lineage>
</organism>
<proteinExistence type="predicted"/>
<keyword evidence="2" id="KW-1185">Reference proteome</keyword>
<dbReference type="AlphaFoldDB" id="A0A919SE58"/>
<dbReference type="PANTHER" id="PTHR43781:SF1">
    <property type="entry name" value="SACCHAROPINE DEHYDROGENASE"/>
    <property type="match status" value="1"/>
</dbReference>